<dbReference type="InterPro" id="IPR024185">
    <property type="entry name" value="FTHF_cligase-like_sf"/>
</dbReference>
<dbReference type="EMBL" id="JPWI01000001">
    <property type="protein sequence ID" value="RCK49119.1"/>
    <property type="molecule type" value="Genomic_DNA"/>
</dbReference>
<dbReference type="InterPro" id="IPR003741">
    <property type="entry name" value="LUD_dom"/>
</dbReference>
<sequence>MSTSSNTSSRDAILGRIRKSLGRGAGEAAPVSVTERLSSPKANPVVPKRAQLAHPKQVELFEEMAKSVNATVAMVVSDNDIPREVARFLADHNLPARIKTSPDSAVSGLPWSDTALEVSTGIAGPEDAVSVTPSFGGVAETGSLMLRSGAGTPYTLNMLPDTHIVVLKASDIVGTYEEVWARLREKEGHGNMPRTFLWVTGPSRTGDIEQTIQLGAHGPRRLHIVLVDDTKENK</sequence>
<dbReference type="SUPFAM" id="SSF100950">
    <property type="entry name" value="NagB/RpiA/CoA transferase-like"/>
    <property type="match status" value="1"/>
</dbReference>
<feature type="region of interest" description="Disordered" evidence="1">
    <location>
        <begin position="24"/>
        <end position="46"/>
    </location>
</feature>
<reference evidence="3 4" key="1">
    <citation type="submission" date="2014-07" db="EMBL/GenBank/DDBJ databases">
        <title>Draft genome sequence of Thalassospira profundimaris PR54-5.</title>
        <authorList>
            <person name="Lai Q."/>
            <person name="Shao Z."/>
        </authorList>
    </citation>
    <scope>NUCLEOTIDE SEQUENCE [LARGE SCALE GENOMIC DNA]</scope>
    <source>
        <strain evidence="3 4">PR54-5</strain>
    </source>
</reference>
<evidence type="ECO:0000256" key="1">
    <source>
        <dbReference type="SAM" id="MobiDB-lite"/>
    </source>
</evidence>
<comment type="caution">
    <text evidence="3">The sequence shown here is derived from an EMBL/GenBank/DDBJ whole genome shotgun (WGS) entry which is preliminary data.</text>
</comment>
<dbReference type="Gene3D" id="3.40.50.10420">
    <property type="entry name" value="NagB/RpiA/CoA transferase-like"/>
    <property type="match status" value="1"/>
</dbReference>
<gene>
    <name evidence="3" type="ORF">TH30_01970</name>
</gene>
<dbReference type="Pfam" id="PF02589">
    <property type="entry name" value="LUD_dom"/>
    <property type="match status" value="1"/>
</dbReference>
<dbReference type="InterPro" id="IPR037171">
    <property type="entry name" value="NagB/RpiA_transferase-like"/>
</dbReference>
<dbReference type="RefSeq" id="WP_114096398.1">
    <property type="nucleotide sequence ID" value="NZ_JPWI01000001.1"/>
</dbReference>
<dbReference type="AlphaFoldDB" id="A0A367X6L9"/>
<organism evidence="3 4">
    <name type="scientific">Thalassospira profundimaris</name>
    <dbReference type="NCBI Taxonomy" id="502049"/>
    <lineage>
        <taxon>Bacteria</taxon>
        <taxon>Pseudomonadati</taxon>
        <taxon>Pseudomonadota</taxon>
        <taxon>Alphaproteobacteria</taxon>
        <taxon>Rhodospirillales</taxon>
        <taxon>Thalassospiraceae</taxon>
        <taxon>Thalassospira</taxon>
    </lineage>
</organism>
<evidence type="ECO:0000259" key="2">
    <source>
        <dbReference type="Pfam" id="PF02589"/>
    </source>
</evidence>
<dbReference type="OrthoDB" id="9794157at2"/>
<protein>
    <recommendedName>
        <fullName evidence="2">LUD domain-containing protein</fullName>
    </recommendedName>
</protein>
<name>A0A367X6L9_9PROT</name>
<dbReference type="PANTHER" id="PTHR43682:SF1">
    <property type="entry name" value="LACTATE UTILIZATION PROTEIN C"/>
    <property type="match status" value="1"/>
</dbReference>
<evidence type="ECO:0000313" key="3">
    <source>
        <dbReference type="EMBL" id="RCK49119.1"/>
    </source>
</evidence>
<evidence type="ECO:0000313" key="4">
    <source>
        <dbReference type="Proteomes" id="UP000252255"/>
    </source>
</evidence>
<feature type="domain" description="LUD" evidence="2">
    <location>
        <begin position="136"/>
        <end position="227"/>
    </location>
</feature>
<dbReference type="Proteomes" id="UP000252255">
    <property type="component" value="Unassembled WGS sequence"/>
</dbReference>
<proteinExistence type="predicted"/>
<dbReference type="PANTHER" id="PTHR43682">
    <property type="entry name" value="LACTATE UTILIZATION PROTEIN C"/>
    <property type="match status" value="1"/>
</dbReference>
<accession>A0A367X6L9</accession>